<dbReference type="Pfam" id="PF00300">
    <property type="entry name" value="His_Phos_1"/>
    <property type="match status" value="1"/>
</dbReference>
<feature type="active site" description="Proton donor/acceptor" evidence="16">
    <location>
        <position position="573"/>
    </location>
</feature>
<dbReference type="PANTHER" id="PTHR42780:SF1">
    <property type="entry name" value="ISOLEUCINE--TRNA LIGASE, CYTOPLASMIC"/>
    <property type="match status" value="1"/>
</dbReference>
<dbReference type="InterPro" id="IPR013078">
    <property type="entry name" value="His_Pase_superF_clade-1"/>
</dbReference>
<keyword evidence="8" id="KW-0479">Metal-binding</keyword>
<evidence type="ECO:0000256" key="1">
    <source>
        <dbReference type="ARBA" id="ARBA00001947"/>
    </source>
</evidence>
<evidence type="ECO:0000256" key="6">
    <source>
        <dbReference type="ARBA" id="ARBA00022490"/>
    </source>
</evidence>
<dbReference type="GO" id="GO:0000049">
    <property type="term" value="F:tRNA binding"/>
    <property type="evidence" value="ECO:0007669"/>
    <property type="project" value="InterPro"/>
</dbReference>
<dbReference type="InterPro" id="IPR033709">
    <property type="entry name" value="Anticodon_Ile_ABEc"/>
</dbReference>
<accession>A0A1F4Y150</accession>
<sequence length="1098" mass="124845">MSDLSKREEEILDFWNKELIFEKSLEKPAPRGDYVFYDGPPFASGLPHYGHLLQSAIKDAIARYRTMRGYRVRRQWGWDCHGLPVENLVEKELGIKSKRDIEQYGIEKFNEAARVSIMKDVAGWRKIIPRLGRWVDMDDDYKTMDPSYTESVWWAFKTLFNKGLIYEGFKSMYLCPRCGTTLSNFEVAQGYKDIDDIAVTVKLPLVDELNTSLLVWTTTAWTLPGNAAAAVKADALYVKVKVRDEFFIVAKARAAAVFGGTVEVVGEIVGKELAGKKYLPPFSYFTDEFAKNKNIWRVYAGDFVTMEDGTGVVHIAPAFGADDLALAQKNAVPLVRHVTDEGKFVQKVTDFASMSVKPKGNPRETDEKVAALLKERGVLFKEEKIKHSYPHCWRCDTPLLNWAATSWFVKVSALKSKLLSENAAVGWVPEHVGTGRFHNSIASAPDWAISRSRYWGAPLPVWRNTKTKETRVAGSVLDVLSMARRSGNRYFMMRHGEAAHNATNTLDPNGDPANHLTEKGRGEVIHTATELRRENIDLIVSSPFLRTRETAELVRNELGLSQAVLMIDERLHEYNEQPDMLAVRRRMGDFLFDIERRYVGKNILVVSHGNPLWVLQQVARHRSNTKVFVEKNMLRTAEVCEIPFTPYPHNRDYELDLHRPYIDDLPTGDWKRVPEVFDCWFESGSMPFASAHYPFKKDAFNPKRFFGWGSRGYPADFIAEALDQTRGWFYSLIVLGVGLFGRAPYKNVITTGLILASDGQKMSKRLKNYPDPMDIVEKYGADALRYYLLSSPAIKGEDLRFQEKGVDDVSKKLLMRLDNVRSFYDLYADGTRRSSASTHTLDRWIVGRLGEVVQAVFTGFEFYSLDAASRPMAEFIDDLSVWYVRRSRERFKNGGEDKTDALATLRYVLFTLAQVTAPVMPFFSDALYRSVKEEGDPESVHLSAWPEAGIVDGDLLRNMAVVRTLASKGLQLREHSGIKVRQPLEAFEISTQVSETLMPILLDEINVKKIIYTPGLKEDTLDTALTPELKEEGTVREWVRAIQEWRKTSKLSVSDRPGLLIQTPDAEFIRAHREVLIEATGLLSLETKQSEETVFERL</sequence>
<feature type="binding site" evidence="17">
    <location>
        <begin position="494"/>
        <end position="501"/>
    </location>
    <ligand>
        <name>substrate</name>
    </ligand>
</feature>
<comment type="similarity">
    <text evidence="3">Belongs to the class-I aminoacyl-tRNA synthetase family. IleS type 2 subfamily.</text>
</comment>
<dbReference type="InterPro" id="IPR002300">
    <property type="entry name" value="aa-tRNA-synth_Ia"/>
</dbReference>
<dbReference type="SUPFAM" id="SSF53254">
    <property type="entry name" value="Phosphoglycerate mutase-like"/>
    <property type="match status" value="1"/>
</dbReference>
<dbReference type="SUPFAM" id="SSF47323">
    <property type="entry name" value="Anticodon-binding domain of a subclass of class I aminoacyl-tRNA synthetases"/>
    <property type="match status" value="1"/>
</dbReference>
<dbReference type="Pfam" id="PF08264">
    <property type="entry name" value="Anticodon_1"/>
    <property type="match status" value="1"/>
</dbReference>
<keyword evidence="12 18" id="KW-0648">Protein biosynthesis</keyword>
<dbReference type="InterPro" id="IPR002301">
    <property type="entry name" value="Ile-tRNA-ligase"/>
</dbReference>
<dbReference type="STRING" id="1797245.A2949_02050"/>
<evidence type="ECO:0000313" key="22">
    <source>
        <dbReference type="Proteomes" id="UP000178585"/>
    </source>
</evidence>
<dbReference type="GO" id="GO:0006428">
    <property type="term" value="P:isoleucyl-tRNA aminoacylation"/>
    <property type="evidence" value="ECO:0007669"/>
    <property type="project" value="InterPro"/>
</dbReference>
<evidence type="ECO:0000259" key="20">
    <source>
        <dbReference type="Pfam" id="PF08264"/>
    </source>
</evidence>
<evidence type="ECO:0000256" key="3">
    <source>
        <dbReference type="ARBA" id="ARBA00007078"/>
    </source>
</evidence>
<evidence type="ECO:0000256" key="5">
    <source>
        <dbReference type="ARBA" id="ARBA00013165"/>
    </source>
</evidence>
<keyword evidence="13 18" id="KW-0030">Aminoacyl-tRNA synthetase</keyword>
<name>A0A1F4Y150_9BACT</name>
<evidence type="ECO:0000256" key="10">
    <source>
        <dbReference type="ARBA" id="ARBA00022833"/>
    </source>
</evidence>
<feature type="binding site" evidence="17">
    <location>
        <position position="546"/>
    </location>
    <ligand>
        <name>substrate</name>
    </ligand>
</feature>
<dbReference type="GO" id="GO:0005524">
    <property type="term" value="F:ATP binding"/>
    <property type="evidence" value="ECO:0007669"/>
    <property type="project" value="UniProtKB-KW"/>
</dbReference>
<keyword evidence="7 18" id="KW-0436">Ligase</keyword>
<dbReference type="Gene3D" id="3.40.50.620">
    <property type="entry name" value="HUPs"/>
    <property type="match status" value="3"/>
</dbReference>
<dbReference type="InterPro" id="IPR029033">
    <property type="entry name" value="His_PPase_superfam"/>
</dbReference>
<dbReference type="GO" id="GO:0004822">
    <property type="term" value="F:isoleucine-tRNA ligase activity"/>
    <property type="evidence" value="ECO:0007669"/>
    <property type="project" value="UniProtKB-EC"/>
</dbReference>
<evidence type="ECO:0000256" key="2">
    <source>
        <dbReference type="ARBA" id="ARBA00004496"/>
    </source>
</evidence>
<keyword evidence="11 18" id="KW-0067">ATP-binding</keyword>
<feature type="active site" description="Tele-phosphohistidine intermediate" evidence="16">
    <location>
        <position position="495"/>
    </location>
</feature>
<dbReference type="SUPFAM" id="SSF50677">
    <property type="entry name" value="ValRS/IleRS/LeuRS editing domain"/>
    <property type="match status" value="1"/>
</dbReference>
<dbReference type="InterPro" id="IPR001412">
    <property type="entry name" value="aa-tRNA-synth_I_CS"/>
</dbReference>
<feature type="domain" description="Aminoacyl-tRNA synthetase class Ia" evidence="19">
    <location>
        <begin position="656"/>
        <end position="797"/>
    </location>
</feature>
<dbReference type="SUPFAM" id="SSF52374">
    <property type="entry name" value="Nucleotidylyl transferase"/>
    <property type="match status" value="1"/>
</dbReference>
<dbReference type="PANTHER" id="PTHR42780">
    <property type="entry name" value="SOLEUCYL-TRNA SYNTHETASE"/>
    <property type="match status" value="1"/>
</dbReference>
<dbReference type="Gene3D" id="3.90.740.10">
    <property type="entry name" value="Valyl/Leucyl/Isoleucyl-tRNA synthetase, editing domain"/>
    <property type="match status" value="1"/>
</dbReference>
<evidence type="ECO:0000256" key="15">
    <source>
        <dbReference type="ARBA" id="ARBA00048359"/>
    </source>
</evidence>
<protein>
    <recommendedName>
        <fullName evidence="5">isoleucine--tRNA ligase</fullName>
        <ecNumber evidence="5">6.1.1.5</ecNumber>
    </recommendedName>
</protein>
<dbReference type="EC" id="6.1.1.5" evidence="5"/>
<dbReference type="Gene3D" id="1.10.730.10">
    <property type="entry name" value="Isoleucyl-tRNA Synthetase, Domain 1"/>
    <property type="match status" value="1"/>
</dbReference>
<comment type="caution">
    <text evidence="21">The sequence shown here is derived from an EMBL/GenBank/DDBJ whole genome shotgun (WGS) entry which is preliminary data.</text>
</comment>
<evidence type="ECO:0000256" key="11">
    <source>
        <dbReference type="ARBA" id="ARBA00022840"/>
    </source>
</evidence>
<dbReference type="FunFam" id="3.40.50.620:FF:000063">
    <property type="entry name" value="Isoleucine--tRNA ligase"/>
    <property type="match status" value="1"/>
</dbReference>
<dbReference type="GO" id="GO:0046872">
    <property type="term" value="F:metal ion binding"/>
    <property type="evidence" value="ECO:0007669"/>
    <property type="project" value="UniProtKB-KW"/>
</dbReference>
<evidence type="ECO:0000256" key="9">
    <source>
        <dbReference type="ARBA" id="ARBA00022741"/>
    </source>
</evidence>
<comment type="catalytic activity">
    <reaction evidence="15">
        <text>tRNA(Ile) + L-isoleucine + ATP = L-isoleucyl-tRNA(Ile) + AMP + diphosphate</text>
        <dbReference type="Rhea" id="RHEA:11060"/>
        <dbReference type="Rhea" id="RHEA-COMP:9666"/>
        <dbReference type="Rhea" id="RHEA-COMP:9695"/>
        <dbReference type="ChEBI" id="CHEBI:30616"/>
        <dbReference type="ChEBI" id="CHEBI:33019"/>
        <dbReference type="ChEBI" id="CHEBI:58045"/>
        <dbReference type="ChEBI" id="CHEBI:78442"/>
        <dbReference type="ChEBI" id="CHEBI:78528"/>
        <dbReference type="ChEBI" id="CHEBI:456215"/>
        <dbReference type="EC" id="6.1.1.5"/>
    </reaction>
</comment>
<dbReference type="CDD" id="cd07961">
    <property type="entry name" value="Anticodon_Ia_Ile_ABEc"/>
    <property type="match status" value="1"/>
</dbReference>
<comment type="cofactor">
    <cofactor evidence="1">
        <name>Zn(2+)</name>
        <dbReference type="ChEBI" id="CHEBI:29105"/>
    </cofactor>
</comment>
<evidence type="ECO:0000259" key="19">
    <source>
        <dbReference type="Pfam" id="PF00133"/>
    </source>
</evidence>
<proteinExistence type="inferred from homology"/>
<dbReference type="InterPro" id="IPR009080">
    <property type="entry name" value="tRNAsynth_Ia_anticodon-bd"/>
</dbReference>
<dbReference type="GO" id="GO:0002161">
    <property type="term" value="F:aminoacyl-tRNA deacylase activity"/>
    <property type="evidence" value="ECO:0007669"/>
    <property type="project" value="InterPro"/>
</dbReference>
<dbReference type="Pfam" id="PF00133">
    <property type="entry name" value="tRNA-synt_1"/>
    <property type="match status" value="2"/>
</dbReference>
<comment type="subcellular location">
    <subcellularLocation>
        <location evidence="2">Cytoplasm</location>
    </subcellularLocation>
</comment>
<dbReference type="InterPro" id="IPR023586">
    <property type="entry name" value="Ile-tRNA-ligase_type2"/>
</dbReference>
<keyword evidence="9 18" id="KW-0547">Nucleotide-binding</keyword>
<dbReference type="PROSITE" id="PS00178">
    <property type="entry name" value="AA_TRNA_LIGASE_I"/>
    <property type="match status" value="1"/>
</dbReference>
<reference evidence="21 22" key="1">
    <citation type="journal article" date="2016" name="Nat. Commun.">
        <title>Thousands of microbial genomes shed light on interconnected biogeochemical processes in an aquifer system.</title>
        <authorList>
            <person name="Anantharaman K."/>
            <person name="Brown C.T."/>
            <person name="Hug L.A."/>
            <person name="Sharon I."/>
            <person name="Castelle C.J."/>
            <person name="Probst A.J."/>
            <person name="Thomas B.C."/>
            <person name="Singh A."/>
            <person name="Wilkins M.J."/>
            <person name="Karaoz U."/>
            <person name="Brodie E.L."/>
            <person name="Williams K.H."/>
            <person name="Hubbard S.S."/>
            <person name="Banfield J.F."/>
        </authorList>
    </citation>
    <scope>NUCLEOTIDE SEQUENCE [LARGE SCALE GENOMIC DNA]</scope>
</reference>
<evidence type="ECO:0000256" key="16">
    <source>
        <dbReference type="PIRSR" id="PIRSR613078-1"/>
    </source>
</evidence>
<feature type="domain" description="Aminoacyl-tRNA synthetase class Ia" evidence="19">
    <location>
        <begin position="11"/>
        <end position="481"/>
    </location>
</feature>
<dbReference type="CDD" id="cd07067">
    <property type="entry name" value="HP_PGM_like"/>
    <property type="match status" value="1"/>
</dbReference>
<dbReference type="AlphaFoldDB" id="A0A1F4Y150"/>
<dbReference type="InterPro" id="IPR014729">
    <property type="entry name" value="Rossmann-like_a/b/a_fold"/>
</dbReference>
<comment type="subunit">
    <text evidence="4">Monomer.</text>
</comment>
<gene>
    <name evidence="21" type="ORF">A2949_02050</name>
</gene>
<dbReference type="InterPro" id="IPR009008">
    <property type="entry name" value="Val/Leu/Ile-tRNA-synth_edit"/>
</dbReference>
<evidence type="ECO:0000256" key="12">
    <source>
        <dbReference type="ARBA" id="ARBA00022917"/>
    </source>
</evidence>
<evidence type="ECO:0000256" key="7">
    <source>
        <dbReference type="ARBA" id="ARBA00022598"/>
    </source>
</evidence>
<dbReference type="GO" id="GO:0005737">
    <property type="term" value="C:cytoplasm"/>
    <property type="evidence" value="ECO:0007669"/>
    <property type="project" value="UniProtKB-SubCell"/>
</dbReference>
<dbReference type="Proteomes" id="UP000178585">
    <property type="component" value="Unassembled WGS sequence"/>
</dbReference>
<organism evidence="21 22">
    <name type="scientific">Candidatus Adlerbacteria bacterium RIFCSPLOWO2_01_FULL_54_21b</name>
    <dbReference type="NCBI Taxonomy" id="1797245"/>
    <lineage>
        <taxon>Bacteria</taxon>
        <taxon>Candidatus Adleribacteriota</taxon>
    </lineage>
</organism>
<dbReference type="Pfam" id="PF19302">
    <property type="entry name" value="DUF5915"/>
    <property type="match status" value="1"/>
</dbReference>
<dbReference type="InterPro" id="IPR013155">
    <property type="entry name" value="M/V/L/I-tRNA-synth_anticd-bd"/>
</dbReference>
<keyword evidence="10" id="KW-0862">Zinc</keyword>
<dbReference type="SMART" id="SM00855">
    <property type="entry name" value="PGAM"/>
    <property type="match status" value="1"/>
</dbReference>
<dbReference type="PRINTS" id="PR00984">
    <property type="entry name" value="TRNASYNTHILE"/>
</dbReference>
<evidence type="ECO:0000313" key="21">
    <source>
        <dbReference type="EMBL" id="OGC87659.1"/>
    </source>
</evidence>
<evidence type="ECO:0000256" key="8">
    <source>
        <dbReference type="ARBA" id="ARBA00022723"/>
    </source>
</evidence>
<feature type="domain" description="Methionyl/Valyl/Leucyl/Isoleucyl-tRNA synthetase anticodon-binding" evidence="20">
    <location>
        <begin position="842"/>
        <end position="986"/>
    </location>
</feature>
<evidence type="ECO:0000256" key="13">
    <source>
        <dbReference type="ARBA" id="ARBA00023146"/>
    </source>
</evidence>
<dbReference type="EMBL" id="MEWZ01000002">
    <property type="protein sequence ID" value="OGC87659.1"/>
    <property type="molecule type" value="Genomic_DNA"/>
</dbReference>
<comment type="function">
    <text evidence="14">Catalyzes the attachment of isoleucine to tRNA(Ile). As IleRS can inadvertently accommodate and process structurally similar amino acids such as valine, to avoid such errors it has two additional distinct tRNA(Ile)-dependent editing activities. One activity is designated as 'pretransfer' editing and involves the hydrolysis of activated Val-AMP. The other activity is designated 'posttransfer' editing and involves deacylation of mischarged Val-tRNA(Ile).</text>
</comment>
<evidence type="ECO:0000256" key="4">
    <source>
        <dbReference type="ARBA" id="ARBA00011245"/>
    </source>
</evidence>
<evidence type="ECO:0000256" key="17">
    <source>
        <dbReference type="PIRSR" id="PIRSR613078-2"/>
    </source>
</evidence>
<keyword evidence="6" id="KW-0963">Cytoplasm</keyword>
<evidence type="ECO:0000256" key="18">
    <source>
        <dbReference type="RuleBase" id="RU363035"/>
    </source>
</evidence>
<evidence type="ECO:0000256" key="14">
    <source>
        <dbReference type="ARBA" id="ARBA00025217"/>
    </source>
</evidence>